<keyword evidence="4" id="KW-1185">Reference proteome</keyword>
<evidence type="ECO:0000256" key="2">
    <source>
        <dbReference type="SAM" id="SignalP"/>
    </source>
</evidence>
<evidence type="ECO:0008006" key="5">
    <source>
        <dbReference type="Google" id="ProtNLM"/>
    </source>
</evidence>
<reference evidence="4" key="1">
    <citation type="submission" date="2016-10" db="EMBL/GenBank/DDBJ databases">
        <authorList>
            <person name="Varghese N."/>
            <person name="Submissions S."/>
        </authorList>
    </citation>
    <scope>NUCLEOTIDE SEQUENCE [LARGE SCALE GENOMIC DNA]</scope>
    <source>
        <strain evidence="4">DSM 22951</strain>
    </source>
</reference>
<dbReference type="RefSeq" id="WP_109689499.1">
    <property type="nucleotide sequence ID" value="NZ_QGDN01000003.1"/>
</dbReference>
<keyword evidence="2" id="KW-0732">Signal</keyword>
<evidence type="ECO:0000313" key="4">
    <source>
        <dbReference type="Proteomes" id="UP000250028"/>
    </source>
</evidence>
<proteinExistence type="predicted"/>
<feature type="region of interest" description="Disordered" evidence="1">
    <location>
        <begin position="29"/>
        <end position="60"/>
    </location>
</feature>
<feature type="signal peptide" evidence="2">
    <location>
        <begin position="1"/>
        <end position="19"/>
    </location>
</feature>
<sequence>MGARWVRAAAVMGSVAVLAGCGASSTTPAGTYTPGAVTTSSTSSSTWLPEPSYPTSPAPVSAPPAAASAAAVRFVQLLGHTAGADRTKWTDALTPLCTKEFGDQLALGSPSEIPDQKVSGSAALVGSSALLVAAYFVPTSKGGFTVWVDYSQSPVLVTAAMPGRQSFEQAAS</sequence>
<evidence type="ECO:0000313" key="3">
    <source>
        <dbReference type="EMBL" id="SSA59106.1"/>
    </source>
</evidence>
<organism evidence="3 4">
    <name type="scientific">Branchiibius hedensis</name>
    <dbReference type="NCBI Taxonomy" id="672460"/>
    <lineage>
        <taxon>Bacteria</taxon>
        <taxon>Bacillati</taxon>
        <taxon>Actinomycetota</taxon>
        <taxon>Actinomycetes</taxon>
        <taxon>Micrococcales</taxon>
        <taxon>Dermacoccaceae</taxon>
        <taxon>Branchiibius</taxon>
    </lineage>
</organism>
<name>A0A2Y9CAX7_9MICO</name>
<feature type="chain" id="PRO_5039143180" description="Lipoprotein LpqN" evidence="2">
    <location>
        <begin position="20"/>
        <end position="172"/>
    </location>
</feature>
<protein>
    <recommendedName>
        <fullName evidence="5">Lipoprotein LpqN</fullName>
    </recommendedName>
</protein>
<accession>A0A2Y9CAX7</accession>
<evidence type="ECO:0000256" key="1">
    <source>
        <dbReference type="SAM" id="MobiDB-lite"/>
    </source>
</evidence>
<feature type="compositionally biased region" description="Pro residues" evidence="1">
    <location>
        <begin position="51"/>
        <end position="60"/>
    </location>
</feature>
<dbReference type="Proteomes" id="UP000250028">
    <property type="component" value="Unassembled WGS sequence"/>
</dbReference>
<gene>
    <name evidence="3" type="ORF">SAMN04489750_3921</name>
</gene>
<dbReference type="EMBL" id="UESZ01000003">
    <property type="protein sequence ID" value="SSA59106.1"/>
    <property type="molecule type" value="Genomic_DNA"/>
</dbReference>
<dbReference type="PROSITE" id="PS51257">
    <property type="entry name" value="PROKAR_LIPOPROTEIN"/>
    <property type="match status" value="1"/>
</dbReference>
<dbReference type="AlphaFoldDB" id="A0A2Y9CAX7"/>